<evidence type="ECO:0000313" key="2">
    <source>
        <dbReference type="EMBL" id="PIL20148.1"/>
    </source>
</evidence>
<gene>
    <name evidence="2" type="ORF">P775_10795</name>
</gene>
<dbReference type="Pfam" id="PF13508">
    <property type="entry name" value="Acetyltransf_7"/>
    <property type="match status" value="1"/>
</dbReference>
<proteinExistence type="predicted"/>
<dbReference type="CDD" id="cd04301">
    <property type="entry name" value="NAT_SF"/>
    <property type="match status" value="1"/>
</dbReference>
<organism evidence="2 3">
    <name type="scientific">Puniceibacterium antarcticum</name>
    <dbReference type="NCBI Taxonomy" id="1206336"/>
    <lineage>
        <taxon>Bacteria</taxon>
        <taxon>Pseudomonadati</taxon>
        <taxon>Pseudomonadota</taxon>
        <taxon>Alphaproteobacteria</taxon>
        <taxon>Rhodobacterales</taxon>
        <taxon>Paracoccaceae</taxon>
        <taxon>Puniceibacterium</taxon>
    </lineage>
</organism>
<keyword evidence="3" id="KW-1185">Reference proteome</keyword>
<sequence length="165" mass="18287">MSLVLRPARSTDAGKLGAMLTAAVLENPWKPRLHSGAEDISFVGVMIDRGWVTVAEDSDEQVPLGFIARDRDEVNALFIAPPARNSGVGRALLEHAKAASDALTLWTFQANEGAQRFYRREGFIELRRTDGRDNEERLPDVLLRWQRPTMHAAPRRPASAAKAKS</sequence>
<dbReference type="InterPro" id="IPR016181">
    <property type="entry name" value="Acyl_CoA_acyltransferase"/>
</dbReference>
<dbReference type="PROSITE" id="PS51186">
    <property type="entry name" value="GNAT"/>
    <property type="match status" value="1"/>
</dbReference>
<comment type="caution">
    <text evidence="2">The sequence shown here is derived from an EMBL/GenBank/DDBJ whole genome shotgun (WGS) entry which is preliminary data.</text>
</comment>
<dbReference type="RefSeq" id="WP_099910926.1">
    <property type="nucleotide sequence ID" value="NZ_AWWI01000066.1"/>
</dbReference>
<dbReference type="AlphaFoldDB" id="A0A2G8RGE4"/>
<feature type="domain" description="N-acetyltransferase" evidence="1">
    <location>
        <begin position="3"/>
        <end position="148"/>
    </location>
</feature>
<dbReference type="InterPro" id="IPR000182">
    <property type="entry name" value="GNAT_dom"/>
</dbReference>
<accession>A0A2G8RGE4</accession>
<dbReference type="SUPFAM" id="SSF55729">
    <property type="entry name" value="Acyl-CoA N-acyltransferases (Nat)"/>
    <property type="match status" value="1"/>
</dbReference>
<dbReference type="OrthoDB" id="9797417at2"/>
<dbReference type="Gene3D" id="3.40.630.30">
    <property type="match status" value="1"/>
</dbReference>
<dbReference type="EMBL" id="AWWI01000066">
    <property type="protein sequence ID" value="PIL20148.1"/>
    <property type="molecule type" value="Genomic_DNA"/>
</dbReference>
<protein>
    <recommendedName>
        <fullName evidence="1">N-acetyltransferase domain-containing protein</fullName>
    </recommendedName>
</protein>
<dbReference type="GO" id="GO:0016747">
    <property type="term" value="F:acyltransferase activity, transferring groups other than amino-acyl groups"/>
    <property type="evidence" value="ECO:0007669"/>
    <property type="project" value="InterPro"/>
</dbReference>
<dbReference type="Proteomes" id="UP000231259">
    <property type="component" value="Unassembled WGS sequence"/>
</dbReference>
<reference evidence="2 3" key="1">
    <citation type="submission" date="2013-09" db="EMBL/GenBank/DDBJ databases">
        <title>Genome sequencing of Phaeobacter antarcticus sp. nov. SM1211.</title>
        <authorList>
            <person name="Zhang X.-Y."/>
            <person name="Liu C."/>
            <person name="Chen X.-L."/>
            <person name="Xie B.-B."/>
            <person name="Qin Q.-L."/>
            <person name="Rong J.-C."/>
            <person name="Zhang Y.-Z."/>
        </authorList>
    </citation>
    <scope>NUCLEOTIDE SEQUENCE [LARGE SCALE GENOMIC DNA]</scope>
    <source>
        <strain evidence="2 3">SM1211</strain>
    </source>
</reference>
<evidence type="ECO:0000259" key="1">
    <source>
        <dbReference type="PROSITE" id="PS51186"/>
    </source>
</evidence>
<evidence type="ECO:0000313" key="3">
    <source>
        <dbReference type="Proteomes" id="UP000231259"/>
    </source>
</evidence>
<name>A0A2G8RGE4_9RHOB</name>